<dbReference type="InterPro" id="IPR032308">
    <property type="entry name" value="TDBD"/>
</dbReference>
<comment type="function">
    <text evidence="4">Acts as a negative regulator of abscisic acid (ABA) response.</text>
</comment>
<feature type="compositionally biased region" description="Polar residues" evidence="5">
    <location>
        <begin position="146"/>
        <end position="168"/>
    </location>
</feature>
<evidence type="ECO:0000313" key="9">
    <source>
        <dbReference type="Proteomes" id="UP001454036"/>
    </source>
</evidence>
<evidence type="ECO:0000256" key="3">
    <source>
        <dbReference type="ARBA" id="ARBA00023242"/>
    </source>
</evidence>
<gene>
    <name evidence="8" type="ORF">LIER_34992</name>
</gene>
<keyword evidence="3 4" id="KW-0539">Nucleus</keyword>
<dbReference type="Proteomes" id="UP001454036">
    <property type="component" value="Unassembled WGS sequence"/>
</dbReference>
<dbReference type="Pfam" id="PF07897">
    <property type="entry name" value="EAR"/>
    <property type="match status" value="1"/>
</dbReference>
<comment type="similarity">
    <text evidence="2 4">Belongs to the Ninja family.</text>
</comment>
<feature type="region of interest" description="Disordered" evidence="5">
    <location>
        <begin position="105"/>
        <end position="168"/>
    </location>
</feature>
<dbReference type="GO" id="GO:0045892">
    <property type="term" value="P:negative regulation of DNA-templated transcription"/>
    <property type="evidence" value="ECO:0007669"/>
    <property type="project" value="TreeGrafter"/>
</dbReference>
<dbReference type="EMBL" id="BAABME010015004">
    <property type="protein sequence ID" value="GAA0138846.1"/>
    <property type="molecule type" value="Genomic_DNA"/>
</dbReference>
<feature type="domain" description="Ethylene-responsive binding factor-associated repression" evidence="6">
    <location>
        <begin position="19"/>
        <end position="40"/>
    </location>
</feature>
<evidence type="ECO:0000259" key="7">
    <source>
        <dbReference type="Pfam" id="PF16135"/>
    </source>
</evidence>
<protein>
    <recommendedName>
        <fullName evidence="4">Ninja-family protein</fullName>
    </recommendedName>
    <alternativeName>
        <fullName evidence="4">ABI-binding protein</fullName>
    </alternativeName>
</protein>
<name>A0AAV3NK39_LITER</name>
<dbReference type="GO" id="GO:0005634">
    <property type="term" value="C:nucleus"/>
    <property type="evidence" value="ECO:0007669"/>
    <property type="project" value="UniProtKB-SubCell"/>
</dbReference>
<proteinExistence type="inferred from homology"/>
<organism evidence="8 9">
    <name type="scientific">Lithospermum erythrorhizon</name>
    <name type="common">Purple gromwell</name>
    <name type="synonym">Lithospermum officinale var. erythrorhizon</name>
    <dbReference type="NCBI Taxonomy" id="34254"/>
    <lineage>
        <taxon>Eukaryota</taxon>
        <taxon>Viridiplantae</taxon>
        <taxon>Streptophyta</taxon>
        <taxon>Embryophyta</taxon>
        <taxon>Tracheophyta</taxon>
        <taxon>Spermatophyta</taxon>
        <taxon>Magnoliopsida</taxon>
        <taxon>eudicotyledons</taxon>
        <taxon>Gunneridae</taxon>
        <taxon>Pentapetalae</taxon>
        <taxon>asterids</taxon>
        <taxon>lamiids</taxon>
        <taxon>Boraginales</taxon>
        <taxon>Boraginaceae</taxon>
        <taxon>Boraginoideae</taxon>
        <taxon>Lithospermeae</taxon>
        <taxon>Lithospermum</taxon>
    </lineage>
</organism>
<evidence type="ECO:0000259" key="6">
    <source>
        <dbReference type="Pfam" id="PF07897"/>
    </source>
</evidence>
<dbReference type="InterPro" id="IPR031307">
    <property type="entry name" value="Ninja_fam"/>
</dbReference>
<comment type="subcellular location">
    <subcellularLocation>
        <location evidence="1 4">Nucleus</location>
    </subcellularLocation>
</comment>
<feature type="domain" description="Tify" evidence="7">
    <location>
        <begin position="233"/>
        <end position="267"/>
    </location>
</feature>
<sequence length="274" mass="29489">MSRIQEYGSLDKGKKPVVEEVELSLSLSLNGKFGVDKNAKVGKKSTVLMSPVVNDPPLVRTCSVQVRNGEGGRKEEIQMIKKMAKRKRMERMGIVRAVREKVDGDSYGGSKLVHGNEEKNNVVQESDGGSSPGCGSSDVSDPAGHQTIQVPKNSIEGTSESLSPPDQNENMVAVIPKMESPNVASDSLGNESKKKALIEEMANRGLPYVFTTLNGPNHVKVEGFLQKYGRGQQVKIVCVCHGVHHSPAEFLKHAGGEAIANPLKHIVVTVPSVS</sequence>
<accession>A0AAV3NK39</accession>
<reference evidence="8 9" key="1">
    <citation type="submission" date="2024-01" db="EMBL/GenBank/DDBJ databases">
        <title>The complete chloroplast genome sequence of Lithospermum erythrorhizon: insights into the phylogenetic relationship among Boraginaceae species and the maternal lineages of purple gromwells.</title>
        <authorList>
            <person name="Okada T."/>
            <person name="Watanabe K."/>
        </authorList>
    </citation>
    <scope>NUCLEOTIDE SEQUENCE [LARGE SCALE GENOMIC DNA]</scope>
</reference>
<feature type="compositionally biased region" description="Low complexity" evidence="5">
    <location>
        <begin position="126"/>
        <end position="141"/>
    </location>
</feature>
<dbReference type="GO" id="GO:0007165">
    <property type="term" value="P:signal transduction"/>
    <property type="evidence" value="ECO:0007669"/>
    <property type="project" value="InterPro"/>
</dbReference>
<dbReference type="PANTHER" id="PTHR31413:SF31">
    <property type="entry name" value="NINJA-FAMILY PROTEIN AFP3"/>
    <property type="match status" value="1"/>
</dbReference>
<dbReference type="AlphaFoldDB" id="A0AAV3NK39"/>
<evidence type="ECO:0000256" key="2">
    <source>
        <dbReference type="ARBA" id="ARBA00006081"/>
    </source>
</evidence>
<dbReference type="Pfam" id="PF16135">
    <property type="entry name" value="TDBD"/>
    <property type="match status" value="1"/>
</dbReference>
<evidence type="ECO:0000256" key="1">
    <source>
        <dbReference type="ARBA" id="ARBA00004123"/>
    </source>
</evidence>
<dbReference type="PANTHER" id="PTHR31413">
    <property type="entry name" value="AFP HOMOLOG 2"/>
    <property type="match status" value="1"/>
</dbReference>
<comment type="caution">
    <text evidence="8">The sequence shown here is derived from an EMBL/GenBank/DDBJ whole genome shotgun (WGS) entry which is preliminary data.</text>
</comment>
<dbReference type="InterPro" id="IPR012463">
    <property type="entry name" value="Ninja_motif"/>
</dbReference>
<evidence type="ECO:0000313" key="8">
    <source>
        <dbReference type="EMBL" id="GAA0138846.1"/>
    </source>
</evidence>
<evidence type="ECO:0000256" key="5">
    <source>
        <dbReference type="SAM" id="MobiDB-lite"/>
    </source>
</evidence>
<keyword evidence="9" id="KW-1185">Reference proteome</keyword>
<evidence type="ECO:0000256" key="4">
    <source>
        <dbReference type="RuleBase" id="RU369029"/>
    </source>
</evidence>